<name>A0A6D2JUR5_9BRAS</name>
<dbReference type="AlphaFoldDB" id="A0A6D2JUR5"/>
<keyword evidence="2" id="KW-1185">Reference proteome</keyword>
<dbReference type="Proteomes" id="UP000467841">
    <property type="component" value="Unassembled WGS sequence"/>
</dbReference>
<organism evidence="1 2">
    <name type="scientific">Microthlaspi erraticum</name>
    <dbReference type="NCBI Taxonomy" id="1685480"/>
    <lineage>
        <taxon>Eukaryota</taxon>
        <taxon>Viridiplantae</taxon>
        <taxon>Streptophyta</taxon>
        <taxon>Embryophyta</taxon>
        <taxon>Tracheophyta</taxon>
        <taxon>Spermatophyta</taxon>
        <taxon>Magnoliopsida</taxon>
        <taxon>eudicotyledons</taxon>
        <taxon>Gunneridae</taxon>
        <taxon>Pentapetalae</taxon>
        <taxon>rosids</taxon>
        <taxon>malvids</taxon>
        <taxon>Brassicales</taxon>
        <taxon>Brassicaceae</taxon>
        <taxon>Coluteocarpeae</taxon>
        <taxon>Microthlaspi</taxon>
    </lineage>
</organism>
<protein>
    <submittedName>
        <fullName evidence="1">Uncharacterized protein</fullName>
    </submittedName>
</protein>
<comment type="caution">
    <text evidence="1">The sequence shown here is derived from an EMBL/GenBank/DDBJ whole genome shotgun (WGS) entry which is preliminary data.</text>
</comment>
<evidence type="ECO:0000313" key="1">
    <source>
        <dbReference type="EMBL" id="CAA7044706.1"/>
    </source>
</evidence>
<reference evidence="1" key="1">
    <citation type="submission" date="2020-01" db="EMBL/GenBank/DDBJ databases">
        <authorList>
            <person name="Mishra B."/>
        </authorList>
    </citation>
    <scope>NUCLEOTIDE SEQUENCE [LARGE SCALE GENOMIC DNA]</scope>
</reference>
<gene>
    <name evidence="1" type="ORF">MERR_LOCUS31941</name>
</gene>
<proteinExistence type="predicted"/>
<accession>A0A6D2JUR5</accession>
<sequence length="104" mass="11387">MVTSWRSSITTEVGIEEVLCTRSLLSLGGVRKVGLSALSGIGSGLGLPSTAFSRHWRSECGLWPLPLLLSWRYVRISLLPFPLELSGSRCGRLHTLSCEFLVDL</sequence>
<evidence type="ECO:0000313" key="2">
    <source>
        <dbReference type="Proteomes" id="UP000467841"/>
    </source>
</evidence>
<dbReference type="EMBL" id="CACVBM020001307">
    <property type="protein sequence ID" value="CAA7044706.1"/>
    <property type="molecule type" value="Genomic_DNA"/>
</dbReference>